<evidence type="ECO:0000256" key="1">
    <source>
        <dbReference type="SAM" id="MobiDB-lite"/>
    </source>
</evidence>
<dbReference type="GeneID" id="20809645"/>
<feature type="domain" description="TTI1 C-terminal TPR" evidence="3">
    <location>
        <begin position="710"/>
        <end position="1009"/>
    </location>
</feature>
<dbReference type="InterPro" id="IPR052587">
    <property type="entry name" value="TELO2-interacting_protein_1"/>
</dbReference>
<feature type="region of interest" description="Disordered" evidence="1">
    <location>
        <begin position="758"/>
        <end position="789"/>
    </location>
</feature>
<evidence type="ECO:0000259" key="2">
    <source>
        <dbReference type="Pfam" id="PF24173"/>
    </source>
</evidence>
<sequence>MAHGANEQAVMRLVSTLLLQPHEKTTIMLAEELAKLPRGDYMWMNVLLLHVYQLLMQSTAAADTRPSTVERLVVVLEKALVISNIQAIQESHTQCFKLLQCLLTLLPAAATDDIVSRCGDHLTDESRLVVLHCLELLVTAPFPLPFLASSVPFAAFIVSVLLFTAQKDPNRTCRVHALRTLTATITSIDDADVLTQVFPGLMSALFMIVQGDYKLGSRLPTQAIRCLTTSMKLVVADSRCSSLVTSPVYSLAFLDPNISTPSTLSPTTIAPTSFADQSNGLVPRSPAWLRGTQTNLHTLITYVCSHQVHHSNAAIRQALASFCAELLEHCRLTLPSAFVPCYETLLALSQDPVAAVHAVAWSGLATIHANLSPSEQVLVHTNASAQCMAHLDALKLKCAAASLDLEREAVTTLQVCLGYVTSSQAKWVVDVRRVLKAWTRILAVDALDAQVLAYTSHNTKCKVAYYRKRFEHFRSDEAVAVALRVVRSFAATDDGHLLAYVDAIVAHVSDYPEDSLEWLIVLNQLVLGAAQVVDDDVPSPGMAQNEGLTVHVGAYLVDVVQQLPLWSSSYDESLSVVLEIVGSIAQALGVAFRPLLMHVLYPLVEQLGRPSPVVQQAALATLERIAFFCDSQSVSALLQANMDYVVDMLVSRLTQLDEYPHTPFVVQGLLRHGGSSVTSPPLPLLEEAVAGVIRSVDFHVATPQHALGLLRVMKVVVSNEPKQKPPAVETQDKPTTSSASGPRVTTFIQDMNALFQLPPPSDDHTALHPTGETAKSSTSDNGSSVHGAMPIEHDEHQDDAADTPPKGMAKLVEDIVLRSTYFTAAPDTATACLAWQVLTDALAAVRPQHLRPLVHRIWPQLAHRVGDSSHKPKHLAAVQCISAVAGLCGDFISDKFVESVWPTFQTHLAQHAVPAQSTAVVLDNVVTSSTTTTSSTSSLQRPTALTDQIHLHMLVCLERLCRATDAVAFLVPDMATAAQSFLASSAPPPLQEQAVALFQALIRLNADLIFPRVAYMASLPLPPPPSVHFPAYAPDALDRIPDRVPRPALFAQNARILVQQLLRPPATD</sequence>
<organism evidence="4">
    <name type="scientific">Aphanomyces astaci</name>
    <name type="common">Crayfish plague agent</name>
    <dbReference type="NCBI Taxonomy" id="112090"/>
    <lineage>
        <taxon>Eukaryota</taxon>
        <taxon>Sar</taxon>
        <taxon>Stramenopiles</taxon>
        <taxon>Oomycota</taxon>
        <taxon>Saprolegniomycetes</taxon>
        <taxon>Saprolegniales</taxon>
        <taxon>Verrucalvaceae</taxon>
        <taxon>Aphanomyces</taxon>
    </lineage>
</organism>
<dbReference type="RefSeq" id="XP_009831540.1">
    <property type="nucleotide sequence ID" value="XM_009833238.1"/>
</dbReference>
<accession>W4GHP7</accession>
<dbReference type="VEuPathDB" id="FungiDB:H257_07649"/>
<dbReference type="Gene3D" id="1.25.10.10">
    <property type="entry name" value="Leucine-rich Repeat Variant"/>
    <property type="match status" value="2"/>
</dbReference>
<dbReference type="EMBL" id="KI913129">
    <property type="protein sequence ID" value="ETV78821.1"/>
    <property type="molecule type" value="Genomic_DNA"/>
</dbReference>
<reference evidence="4" key="1">
    <citation type="submission" date="2013-12" db="EMBL/GenBank/DDBJ databases">
        <title>The Genome Sequence of Aphanomyces astaci APO3.</title>
        <authorList>
            <consortium name="The Broad Institute Genomics Platform"/>
            <person name="Russ C."/>
            <person name="Tyler B."/>
            <person name="van West P."/>
            <person name="Dieguez-Uribeondo J."/>
            <person name="Young S.K."/>
            <person name="Zeng Q."/>
            <person name="Gargeya S."/>
            <person name="Fitzgerald M."/>
            <person name="Abouelleil A."/>
            <person name="Alvarado L."/>
            <person name="Chapman S.B."/>
            <person name="Gainer-Dewar J."/>
            <person name="Goldberg J."/>
            <person name="Griggs A."/>
            <person name="Gujja S."/>
            <person name="Hansen M."/>
            <person name="Howarth C."/>
            <person name="Imamovic A."/>
            <person name="Ireland A."/>
            <person name="Larimer J."/>
            <person name="McCowan C."/>
            <person name="Murphy C."/>
            <person name="Pearson M."/>
            <person name="Poon T.W."/>
            <person name="Priest M."/>
            <person name="Roberts A."/>
            <person name="Saif S."/>
            <person name="Shea T."/>
            <person name="Sykes S."/>
            <person name="Wortman J."/>
            <person name="Nusbaum C."/>
            <person name="Birren B."/>
        </authorList>
    </citation>
    <scope>NUCLEOTIDE SEQUENCE [LARGE SCALE GENOMIC DNA]</scope>
    <source>
        <strain evidence="4">APO3</strain>
    </source>
</reference>
<dbReference type="GO" id="GO:0005737">
    <property type="term" value="C:cytoplasm"/>
    <property type="evidence" value="ECO:0007669"/>
    <property type="project" value="TreeGrafter"/>
</dbReference>
<feature type="region of interest" description="Disordered" evidence="1">
    <location>
        <begin position="721"/>
        <end position="742"/>
    </location>
</feature>
<dbReference type="Pfam" id="PF24176">
    <property type="entry name" value="TPR_TTI1_2nd"/>
    <property type="match status" value="1"/>
</dbReference>
<dbReference type="InterPro" id="IPR011989">
    <property type="entry name" value="ARM-like"/>
</dbReference>
<protein>
    <submittedName>
        <fullName evidence="4">Uncharacterized protein</fullName>
    </submittedName>
</protein>
<proteinExistence type="predicted"/>
<dbReference type="STRING" id="112090.W4GHP7"/>
<dbReference type="PANTHER" id="PTHR18460">
    <property type="entry name" value="TEL2 INTERACTING PROTEIN 1 TTI1 FAMILY MEMBER"/>
    <property type="match status" value="1"/>
</dbReference>
<gene>
    <name evidence="4" type="ORF">H257_07649</name>
</gene>
<dbReference type="OrthoDB" id="49511at2759"/>
<name>W4GHP7_APHAT</name>
<dbReference type="SUPFAM" id="SSF48371">
    <property type="entry name" value="ARM repeat"/>
    <property type="match status" value="1"/>
</dbReference>
<dbReference type="InterPro" id="IPR057566">
    <property type="entry name" value="TPR_TTI1_N"/>
</dbReference>
<dbReference type="InterPro" id="IPR057567">
    <property type="entry name" value="TPR_TTI1_C"/>
</dbReference>
<dbReference type="InterPro" id="IPR016024">
    <property type="entry name" value="ARM-type_fold"/>
</dbReference>
<feature type="compositionally biased region" description="Polar residues" evidence="1">
    <location>
        <begin position="773"/>
        <end position="784"/>
    </location>
</feature>
<dbReference type="Pfam" id="PF24173">
    <property type="entry name" value="TPR_TTI1_N"/>
    <property type="match status" value="1"/>
</dbReference>
<evidence type="ECO:0000313" key="4">
    <source>
        <dbReference type="EMBL" id="ETV78821.1"/>
    </source>
</evidence>
<dbReference type="Pfam" id="PF21547">
    <property type="entry name" value="TTI1"/>
    <property type="match status" value="1"/>
</dbReference>
<evidence type="ECO:0000259" key="3">
    <source>
        <dbReference type="Pfam" id="PF24181"/>
    </source>
</evidence>
<dbReference type="Pfam" id="PF24181">
    <property type="entry name" value="TPR_TTI1_C"/>
    <property type="match status" value="1"/>
</dbReference>
<dbReference type="PANTHER" id="PTHR18460:SF3">
    <property type="entry name" value="TELO2-INTERACTING PROTEIN 1 HOMOLOG"/>
    <property type="match status" value="1"/>
</dbReference>
<dbReference type="InterPro" id="IPR049362">
    <property type="entry name" value="TTI1_rpt"/>
</dbReference>
<feature type="domain" description="TTI1 N-terminal TPR" evidence="2">
    <location>
        <begin position="64"/>
        <end position="351"/>
    </location>
</feature>
<dbReference type="AlphaFoldDB" id="W4GHP7"/>